<dbReference type="EMBL" id="LT906479">
    <property type="protein sequence ID" value="SNW02776.1"/>
    <property type="molecule type" value="Genomic_DNA"/>
</dbReference>
<reference evidence="1 2" key="1">
    <citation type="submission" date="2017-06" db="EMBL/GenBank/DDBJ databases">
        <authorList>
            <consortium name="Pathogen Informatics"/>
        </authorList>
    </citation>
    <scope>NUCLEOTIDE SEQUENCE [LARGE SCALE GENOMIC DNA]</scope>
    <source>
        <strain evidence="1 2">NCTC12148</strain>
    </source>
</reference>
<protein>
    <submittedName>
        <fullName evidence="1">Uncharacterized protein</fullName>
    </submittedName>
</protein>
<sequence length="91" mass="10245">MIDRLCACLQGVLKTEINRGNSVLEVSEGWPSADSLFISLSKDLNERKYRGRVPSSVTFSICADPHYGWHNECFCQTHKHLLVAGKTHGRK</sequence>
<dbReference type="KEGG" id="sfj:SAMEA4384070_2960"/>
<dbReference type="Proteomes" id="UP000215134">
    <property type="component" value="Chromosome 1"/>
</dbReference>
<dbReference type="AlphaFoldDB" id="A0A240C6H0"/>
<name>A0A240C6H0_SERFI</name>
<dbReference type="GeneID" id="75028107"/>
<dbReference type="OrthoDB" id="5999135at2"/>
<evidence type="ECO:0000313" key="2">
    <source>
        <dbReference type="Proteomes" id="UP000215134"/>
    </source>
</evidence>
<gene>
    <name evidence="1" type="ORF">SAMEA4384070_02960</name>
</gene>
<accession>A0A240C6H0</accession>
<evidence type="ECO:0000313" key="1">
    <source>
        <dbReference type="EMBL" id="SNW02776.1"/>
    </source>
</evidence>
<proteinExistence type="predicted"/>
<dbReference type="RefSeq" id="WP_095097990.1">
    <property type="nucleotide sequence ID" value="NZ_CAMIQD010000001.1"/>
</dbReference>
<organism evidence="1 2">
    <name type="scientific">Serratia ficaria</name>
    <dbReference type="NCBI Taxonomy" id="61651"/>
    <lineage>
        <taxon>Bacteria</taxon>
        <taxon>Pseudomonadati</taxon>
        <taxon>Pseudomonadota</taxon>
        <taxon>Gammaproteobacteria</taxon>
        <taxon>Enterobacterales</taxon>
        <taxon>Yersiniaceae</taxon>
        <taxon>Serratia</taxon>
    </lineage>
</organism>
<keyword evidence="2" id="KW-1185">Reference proteome</keyword>